<proteinExistence type="predicted"/>
<protein>
    <submittedName>
        <fullName evidence="1">Uncharacterized protein</fullName>
    </submittedName>
</protein>
<sequence length="74" mass="8409">MFNAHNDVEFSRNTSGNVEMSVDDVVTVVAFCTNALHRPTKNVSKARSDIGSMTDRRWPMGMDHKTYYPPFTAR</sequence>
<evidence type="ECO:0000313" key="1">
    <source>
        <dbReference type="EMBL" id="KAF7404274.1"/>
    </source>
</evidence>
<keyword evidence="2" id="KW-1185">Reference proteome</keyword>
<comment type="caution">
    <text evidence="1">The sequence shown here is derived from an EMBL/GenBank/DDBJ whole genome shotgun (WGS) entry which is preliminary data.</text>
</comment>
<dbReference type="EMBL" id="JACSDY010000016">
    <property type="protein sequence ID" value="KAF7404274.1"/>
    <property type="molecule type" value="Genomic_DNA"/>
</dbReference>
<evidence type="ECO:0000313" key="2">
    <source>
        <dbReference type="Proteomes" id="UP000600918"/>
    </source>
</evidence>
<dbReference type="AlphaFoldDB" id="A0A836V049"/>
<reference evidence="1" key="1">
    <citation type="journal article" date="2020" name="G3 (Bethesda)">
        <title>High-Quality Assemblies for Three Invasive Social Wasps from the &lt;i&gt;Vespula&lt;/i&gt; Genus.</title>
        <authorList>
            <person name="Harrop T.W.R."/>
            <person name="Guhlin J."/>
            <person name="McLaughlin G.M."/>
            <person name="Permina E."/>
            <person name="Stockwell P."/>
            <person name="Gilligan J."/>
            <person name="Le Lec M.F."/>
            <person name="Gruber M.A.M."/>
            <person name="Quinn O."/>
            <person name="Lovegrove M."/>
            <person name="Duncan E.J."/>
            <person name="Remnant E.J."/>
            <person name="Van Eeckhoven J."/>
            <person name="Graham B."/>
            <person name="Knapp R.A."/>
            <person name="Langford K.W."/>
            <person name="Kronenberg Z."/>
            <person name="Press M.O."/>
            <person name="Eacker S.M."/>
            <person name="Wilson-Rankin E.E."/>
            <person name="Purcell J."/>
            <person name="Lester P.J."/>
            <person name="Dearden P.K."/>
        </authorList>
    </citation>
    <scope>NUCLEOTIDE SEQUENCE</scope>
    <source>
        <strain evidence="1">Volc-1</strain>
    </source>
</reference>
<organism evidence="1 2">
    <name type="scientific">Vespula pensylvanica</name>
    <name type="common">Western yellow jacket</name>
    <name type="synonym">Wasp</name>
    <dbReference type="NCBI Taxonomy" id="30213"/>
    <lineage>
        <taxon>Eukaryota</taxon>
        <taxon>Metazoa</taxon>
        <taxon>Ecdysozoa</taxon>
        <taxon>Arthropoda</taxon>
        <taxon>Hexapoda</taxon>
        <taxon>Insecta</taxon>
        <taxon>Pterygota</taxon>
        <taxon>Neoptera</taxon>
        <taxon>Endopterygota</taxon>
        <taxon>Hymenoptera</taxon>
        <taxon>Apocrita</taxon>
        <taxon>Aculeata</taxon>
        <taxon>Vespoidea</taxon>
        <taxon>Vespidae</taxon>
        <taxon>Vespinae</taxon>
        <taxon>Vespula</taxon>
    </lineage>
</organism>
<dbReference type="Proteomes" id="UP000600918">
    <property type="component" value="Unassembled WGS sequence"/>
</dbReference>
<name>A0A836V049_VESPE</name>
<accession>A0A836V049</accession>
<gene>
    <name evidence="1" type="ORF">H0235_014968</name>
</gene>